<reference evidence="1" key="1">
    <citation type="submission" date="2022-05" db="EMBL/GenBank/DDBJ databases">
        <authorList>
            <person name="Jo J.-H."/>
            <person name="Im W.-T."/>
        </authorList>
    </citation>
    <scope>NUCLEOTIDE SEQUENCE</scope>
    <source>
        <strain evidence="1">SE220</strain>
    </source>
</reference>
<dbReference type="Proteomes" id="UP001165342">
    <property type="component" value="Unassembled WGS sequence"/>
</dbReference>
<dbReference type="RefSeq" id="WP_249831637.1">
    <property type="nucleotide sequence ID" value="NZ_JAMGBE010000003.1"/>
</dbReference>
<organism evidence="1 2">
    <name type="scientific">Sphingomonas hankyongi</name>
    <dbReference type="NCBI Taxonomy" id="2908209"/>
    <lineage>
        <taxon>Bacteria</taxon>
        <taxon>Pseudomonadati</taxon>
        <taxon>Pseudomonadota</taxon>
        <taxon>Alphaproteobacteria</taxon>
        <taxon>Sphingomonadales</taxon>
        <taxon>Sphingomonadaceae</taxon>
        <taxon>Sphingomonas</taxon>
    </lineage>
</organism>
<dbReference type="InterPro" id="IPR039498">
    <property type="entry name" value="NTP_transf_5"/>
</dbReference>
<comment type="caution">
    <text evidence="1">The sequence shown here is derived from an EMBL/GenBank/DDBJ whole genome shotgun (WGS) entry which is preliminary data.</text>
</comment>
<keyword evidence="2" id="KW-1185">Reference proteome</keyword>
<dbReference type="Gene3D" id="3.30.460.40">
    <property type="match status" value="1"/>
</dbReference>
<proteinExistence type="predicted"/>
<sequence>MLRELTGKDQLLADLIAGRGYPSIQDEPCPTADLVKAVRYHGIAGLLHERSTGSEGPSSSFEEELRNIALSQAMWELRHRAVLGRILEEFDDRGIRCLLLKGTALAYDLYDNPAQRARGDTDLLVEQCALTEARRVFQRLGFQAESEEPGLPEVLRGQESWLCRADDGSVHSIDLHWRVLNAPALHGAFPFETLWSGRRALTKLSRAAFAPARSILLAHACVHRALHDCSPYYVGADVYFGGNRLIWLWDLLLLGRSLTPPEWEEVVELAKSGALGDVIVDGLMAAQARFGSFCPAHVQERLRRAGPNRYFRRGQLGRAAMDWWAVRGPQRKAQYALAKLLPSRQFMQAKYPSERDKPLPLLYLRRVRELIRHRPTGANAG</sequence>
<accession>A0ABT0S2N6</accession>
<name>A0ABT0S2N6_9SPHN</name>
<gene>
    <name evidence="1" type="ORF">LZ538_08735</name>
</gene>
<evidence type="ECO:0000313" key="2">
    <source>
        <dbReference type="Proteomes" id="UP001165342"/>
    </source>
</evidence>
<dbReference type="EMBL" id="JAMGBE010000003">
    <property type="protein sequence ID" value="MCL6730135.1"/>
    <property type="molecule type" value="Genomic_DNA"/>
</dbReference>
<protein>
    <submittedName>
        <fullName evidence="1">Nucleotidyltransferase family protein</fullName>
    </submittedName>
</protein>
<dbReference type="Pfam" id="PF14907">
    <property type="entry name" value="NTP_transf_5"/>
    <property type="match status" value="1"/>
</dbReference>
<evidence type="ECO:0000313" key="1">
    <source>
        <dbReference type="EMBL" id="MCL6730135.1"/>
    </source>
</evidence>